<evidence type="ECO:0000256" key="2">
    <source>
        <dbReference type="ARBA" id="ARBA00022692"/>
    </source>
</evidence>
<comment type="subcellular location">
    <subcellularLocation>
        <location evidence="1">Membrane</location>
        <topology evidence="1">Multi-pass membrane protein</topology>
    </subcellularLocation>
</comment>
<protein>
    <recommendedName>
        <fullName evidence="9">Tic20 family protein</fullName>
    </recommendedName>
</protein>
<dbReference type="RefSeq" id="WP_106240697.1">
    <property type="nucleotide sequence ID" value="NZ_PVZC01000001.1"/>
</dbReference>
<feature type="compositionally biased region" description="Gly residues" evidence="5">
    <location>
        <begin position="61"/>
        <end position="78"/>
    </location>
</feature>
<keyword evidence="3 6" id="KW-1133">Transmembrane helix</keyword>
<feature type="transmembrane region" description="Helical" evidence="6">
    <location>
        <begin position="163"/>
        <end position="185"/>
    </location>
</feature>
<dbReference type="Proteomes" id="UP000237846">
    <property type="component" value="Unassembled WGS sequence"/>
</dbReference>
<keyword evidence="8" id="KW-1185">Reference proteome</keyword>
<evidence type="ECO:0000256" key="5">
    <source>
        <dbReference type="SAM" id="MobiDB-lite"/>
    </source>
</evidence>
<comment type="caution">
    <text evidence="7">The sequence shown here is derived from an EMBL/GenBank/DDBJ whole genome shotgun (WGS) entry which is preliminary data.</text>
</comment>
<dbReference type="EMBL" id="PVZC01000001">
    <property type="protein sequence ID" value="PRY02685.1"/>
    <property type="molecule type" value="Genomic_DNA"/>
</dbReference>
<dbReference type="AlphaFoldDB" id="A0A2T0QFK7"/>
<feature type="compositionally biased region" description="Gly residues" evidence="5">
    <location>
        <begin position="15"/>
        <end position="51"/>
    </location>
</feature>
<evidence type="ECO:0000256" key="1">
    <source>
        <dbReference type="ARBA" id="ARBA00004141"/>
    </source>
</evidence>
<keyword evidence="2 6" id="KW-0812">Transmembrane</keyword>
<name>A0A2T0QFK7_9ACTN</name>
<gene>
    <name evidence="7" type="ORF">CLV72_1011288</name>
</gene>
<evidence type="ECO:0008006" key="9">
    <source>
        <dbReference type="Google" id="ProtNLM"/>
    </source>
</evidence>
<dbReference type="InterPro" id="IPR019109">
    <property type="entry name" value="MamF_MmsF"/>
</dbReference>
<dbReference type="Pfam" id="PF09685">
    <property type="entry name" value="MamF_MmsF"/>
    <property type="match status" value="1"/>
</dbReference>
<proteinExistence type="predicted"/>
<evidence type="ECO:0000313" key="8">
    <source>
        <dbReference type="Proteomes" id="UP000237846"/>
    </source>
</evidence>
<feature type="transmembrane region" description="Helical" evidence="6">
    <location>
        <begin position="228"/>
        <end position="245"/>
    </location>
</feature>
<evidence type="ECO:0000313" key="7">
    <source>
        <dbReference type="EMBL" id="PRY02685.1"/>
    </source>
</evidence>
<feature type="compositionally biased region" description="Gly residues" evidence="5">
    <location>
        <begin position="87"/>
        <end position="105"/>
    </location>
</feature>
<keyword evidence="4 6" id="KW-0472">Membrane</keyword>
<accession>A0A2T0QFK7</accession>
<feature type="region of interest" description="Disordered" evidence="5">
    <location>
        <begin position="1"/>
        <end position="157"/>
    </location>
</feature>
<evidence type="ECO:0000256" key="4">
    <source>
        <dbReference type="ARBA" id="ARBA00023136"/>
    </source>
</evidence>
<reference evidence="7 8" key="1">
    <citation type="submission" date="2018-03" db="EMBL/GenBank/DDBJ databases">
        <title>Genomic Encyclopedia of Archaeal and Bacterial Type Strains, Phase II (KMG-II): from individual species to whole genera.</title>
        <authorList>
            <person name="Goeker M."/>
        </authorList>
    </citation>
    <scope>NUCLEOTIDE SEQUENCE [LARGE SCALE GENOMIC DNA]</scope>
    <source>
        <strain evidence="7 8">DSM 45601</strain>
    </source>
</reference>
<organism evidence="7 8">
    <name type="scientific">Allonocardiopsis opalescens</name>
    <dbReference type="NCBI Taxonomy" id="1144618"/>
    <lineage>
        <taxon>Bacteria</taxon>
        <taxon>Bacillati</taxon>
        <taxon>Actinomycetota</taxon>
        <taxon>Actinomycetes</taxon>
        <taxon>Streptosporangiales</taxon>
        <taxon>Allonocardiopsis</taxon>
    </lineage>
</organism>
<evidence type="ECO:0000256" key="3">
    <source>
        <dbReference type="ARBA" id="ARBA00022989"/>
    </source>
</evidence>
<sequence length="261" mass="27050">MSNYGGSQPPPPDGGPYGYGQPSGGQQGYGQQGYDQGGYGQPSGGQPGYGQQGYDQSGYGQPSGGQPGYGQPSGGQPGYGQPSPGYGQPGYGQTSGGQPGYGQPSGGQAPAWEQQGQGYGADPSYGQAYGQPGYPAQPTGQTPAWDPAFGGQQVPSSPDDRTWAMVAHIGGGIFGFLVPLIAWLVKKDQSPFVADQAKEALNFQLTILIAYVVSMVLMIVVIGAFTYLIAWLASLGLGIMAGLAANRGEWHRYPFALRIIK</sequence>
<dbReference type="OrthoDB" id="9808930at2"/>
<evidence type="ECO:0000256" key="6">
    <source>
        <dbReference type="SAM" id="Phobius"/>
    </source>
</evidence>
<feature type="transmembrane region" description="Helical" evidence="6">
    <location>
        <begin position="205"/>
        <end position="222"/>
    </location>
</feature>